<gene>
    <name evidence="1" type="ORF">EV199_4104</name>
</gene>
<dbReference type="Proteomes" id="UP000293874">
    <property type="component" value="Unassembled WGS sequence"/>
</dbReference>
<name>A0A4Q7MUD6_9BACT</name>
<evidence type="ECO:0000313" key="1">
    <source>
        <dbReference type="EMBL" id="RZS72188.1"/>
    </source>
</evidence>
<evidence type="ECO:0000313" key="2">
    <source>
        <dbReference type="Proteomes" id="UP000293874"/>
    </source>
</evidence>
<dbReference type="AlphaFoldDB" id="A0A4Q7MUD6"/>
<sequence length="54" mass="5949">MPIDANVNYGTMILALAECQQDTRMYPAGNTHSVSRFDGSNKFIKRKGSGDHGF</sequence>
<organism evidence="1 2">
    <name type="scientific">Pseudobacter ginsenosidimutans</name>
    <dbReference type="NCBI Taxonomy" id="661488"/>
    <lineage>
        <taxon>Bacteria</taxon>
        <taxon>Pseudomonadati</taxon>
        <taxon>Bacteroidota</taxon>
        <taxon>Chitinophagia</taxon>
        <taxon>Chitinophagales</taxon>
        <taxon>Chitinophagaceae</taxon>
        <taxon>Pseudobacter</taxon>
    </lineage>
</organism>
<proteinExistence type="predicted"/>
<accession>A0A4Q7MUD6</accession>
<keyword evidence="2" id="KW-1185">Reference proteome</keyword>
<protein>
    <submittedName>
        <fullName evidence="1">Uncharacterized protein</fullName>
    </submittedName>
</protein>
<dbReference type="EMBL" id="SGXA01000002">
    <property type="protein sequence ID" value="RZS72188.1"/>
    <property type="molecule type" value="Genomic_DNA"/>
</dbReference>
<reference evidence="1 2" key="1">
    <citation type="submission" date="2019-02" db="EMBL/GenBank/DDBJ databases">
        <title>Genomic Encyclopedia of Type Strains, Phase IV (KMG-IV): sequencing the most valuable type-strain genomes for metagenomic binning, comparative biology and taxonomic classification.</title>
        <authorList>
            <person name="Goeker M."/>
        </authorList>
    </citation>
    <scope>NUCLEOTIDE SEQUENCE [LARGE SCALE GENOMIC DNA]</scope>
    <source>
        <strain evidence="1 2">DSM 18116</strain>
    </source>
</reference>
<comment type="caution">
    <text evidence="1">The sequence shown here is derived from an EMBL/GenBank/DDBJ whole genome shotgun (WGS) entry which is preliminary data.</text>
</comment>